<sequence>MARYTMVVQLLLGLWVWIDVYSHLGCRFSGVAWCWCLSVGRGSGTCGALESRIIRMPCSLPGSKGIGSGVRVKDCGSSVVLSAGIRKARDAQLRHDRERFDSCNVFFSAHTLKFGLVLVEID</sequence>
<reference evidence="2 3" key="1">
    <citation type="submission" date="2014-04" db="EMBL/GenBank/DDBJ databases">
        <title>Evolutionary Origins and Diversification of the Mycorrhizal Mutualists.</title>
        <authorList>
            <consortium name="DOE Joint Genome Institute"/>
            <consortium name="Mycorrhizal Genomics Consortium"/>
            <person name="Kohler A."/>
            <person name="Kuo A."/>
            <person name="Nagy L.G."/>
            <person name="Floudas D."/>
            <person name="Copeland A."/>
            <person name="Barry K.W."/>
            <person name="Cichocki N."/>
            <person name="Veneault-Fourrey C."/>
            <person name="LaButti K."/>
            <person name="Lindquist E.A."/>
            <person name="Lipzen A."/>
            <person name="Lundell T."/>
            <person name="Morin E."/>
            <person name="Murat C."/>
            <person name="Riley R."/>
            <person name="Ohm R."/>
            <person name="Sun H."/>
            <person name="Tunlid A."/>
            <person name="Henrissat B."/>
            <person name="Grigoriev I.V."/>
            <person name="Hibbett D.S."/>
            <person name="Martin F."/>
        </authorList>
    </citation>
    <scope>NUCLEOTIDE SEQUENCE [LARGE SCALE GENOMIC DNA]</scope>
    <source>
        <strain evidence="2 3">FD-317 M1</strain>
    </source>
</reference>
<evidence type="ECO:0000313" key="2">
    <source>
        <dbReference type="EMBL" id="KIK55113.1"/>
    </source>
</evidence>
<dbReference type="AlphaFoldDB" id="A0A0D0CJE2"/>
<evidence type="ECO:0000313" key="3">
    <source>
        <dbReference type="Proteomes" id="UP000053593"/>
    </source>
</evidence>
<dbReference type="HOGENOM" id="CLU_2027002_0_0_1"/>
<gene>
    <name evidence="2" type="ORF">GYMLUDRAFT_881691</name>
</gene>
<proteinExistence type="predicted"/>
<feature type="chain" id="PRO_5002220350" description="Secreted protein" evidence="1">
    <location>
        <begin position="23"/>
        <end position="122"/>
    </location>
</feature>
<organism evidence="2 3">
    <name type="scientific">Collybiopsis luxurians FD-317 M1</name>
    <dbReference type="NCBI Taxonomy" id="944289"/>
    <lineage>
        <taxon>Eukaryota</taxon>
        <taxon>Fungi</taxon>
        <taxon>Dikarya</taxon>
        <taxon>Basidiomycota</taxon>
        <taxon>Agaricomycotina</taxon>
        <taxon>Agaricomycetes</taxon>
        <taxon>Agaricomycetidae</taxon>
        <taxon>Agaricales</taxon>
        <taxon>Marasmiineae</taxon>
        <taxon>Omphalotaceae</taxon>
        <taxon>Collybiopsis</taxon>
        <taxon>Collybiopsis luxurians</taxon>
    </lineage>
</organism>
<keyword evidence="1" id="KW-0732">Signal</keyword>
<evidence type="ECO:0000256" key="1">
    <source>
        <dbReference type="SAM" id="SignalP"/>
    </source>
</evidence>
<keyword evidence="3" id="KW-1185">Reference proteome</keyword>
<dbReference type="EMBL" id="KN834809">
    <property type="protein sequence ID" value="KIK55113.1"/>
    <property type="molecule type" value="Genomic_DNA"/>
</dbReference>
<accession>A0A0D0CJE2</accession>
<evidence type="ECO:0008006" key="4">
    <source>
        <dbReference type="Google" id="ProtNLM"/>
    </source>
</evidence>
<name>A0A0D0CJE2_9AGAR</name>
<protein>
    <recommendedName>
        <fullName evidence="4">Secreted protein</fullName>
    </recommendedName>
</protein>
<dbReference type="Proteomes" id="UP000053593">
    <property type="component" value="Unassembled WGS sequence"/>
</dbReference>
<feature type="signal peptide" evidence="1">
    <location>
        <begin position="1"/>
        <end position="22"/>
    </location>
</feature>